<feature type="non-terminal residue" evidence="6">
    <location>
        <position position="1"/>
    </location>
</feature>
<organism evidence="6 7">
    <name type="scientific">Porites lobata</name>
    <dbReference type="NCBI Taxonomy" id="104759"/>
    <lineage>
        <taxon>Eukaryota</taxon>
        <taxon>Metazoa</taxon>
        <taxon>Cnidaria</taxon>
        <taxon>Anthozoa</taxon>
        <taxon>Hexacorallia</taxon>
        <taxon>Scleractinia</taxon>
        <taxon>Fungiina</taxon>
        <taxon>Poritidae</taxon>
        <taxon>Porites</taxon>
    </lineage>
</organism>
<reference evidence="6 7" key="1">
    <citation type="submission" date="2022-05" db="EMBL/GenBank/DDBJ databases">
        <authorList>
            <consortium name="Genoscope - CEA"/>
            <person name="William W."/>
        </authorList>
    </citation>
    <scope>NUCLEOTIDE SEQUENCE [LARGE SCALE GENOMIC DNA]</scope>
</reference>
<keyword evidence="2 3" id="KW-0238">DNA-binding</keyword>
<dbReference type="CDD" id="cd00086">
    <property type="entry name" value="homeodomain"/>
    <property type="match status" value="1"/>
</dbReference>
<evidence type="ECO:0000259" key="5">
    <source>
        <dbReference type="PROSITE" id="PS50071"/>
    </source>
</evidence>
<dbReference type="PROSITE" id="PS50071">
    <property type="entry name" value="HOMEOBOX_2"/>
    <property type="match status" value="1"/>
</dbReference>
<accession>A0ABN8PNA1</accession>
<feature type="DNA-binding region" description="Homeobox" evidence="2">
    <location>
        <begin position="23"/>
        <end position="82"/>
    </location>
</feature>
<dbReference type="Pfam" id="PF00046">
    <property type="entry name" value="Homeodomain"/>
    <property type="match status" value="1"/>
</dbReference>
<dbReference type="InterPro" id="IPR009057">
    <property type="entry name" value="Homeodomain-like_sf"/>
</dbReference>
<dbReference type="InterPro" id="IPR001356">
    <property type="entry name" value="HD"/>
</dbReference>
<evidence type="ECO:0000313" key="6">
    <source>
        <dbReference type="EMBL" id="CAH3147407.1"/>
    </source>
</evidence>
<name>A0ABN8PNA1_9CNID</name>
<feature type="region of interest" description="Disordered" evidence="4">
    <location>
        <begin position="1"/>
        <end position="25"/>
    </location>
</feature>
<dbReference type="EMBL" id="CALNXK010000081">
    <property type="protein sequence ID" value="CAH3147407.1"/>
    <property type="molecule type" value="Genomic_DNA"/>
</dbReference>
<evidence type="ECO:0000256" key="4">
    <source>
        <dbReference type="SAM" id="MobiDB-lite"/>
    </source>
</evidence>
<sequence>IAYRIGNDEKDRRQLAPDSEPSVKKYRTRFSPKQKLELENAFYRTPYPSATLRAQLANSLGVTPSVVMNWFKKRRYRWRQKSPNLGMPVPCSCVLPPFQSQTQNRPSQPTYTQGTVFGYHETMDPRGFQQALVDNQQREIEVGSISQRIIQFNP</sequence>
<keyword evidence="2 3" id="KW-0371">Homeobox</keyword>
<protein>
    <recommendedName>
        <fullName evidence="5">Homeobox domain-containing protein</fullName>
    </recommendedName>
</protein>
<gene>
    <name evidence="6" type="ORF">PLOB_00046085</name>
</gene>
<evidence type="ECO:0000256" key="3">
    <source>
        <dbReference type="RuleBase" id="RU000682"/>
    </source>
</evidence>
<comment type="subcellular location">
    <subcellularLocation>
        <location evidence="1 2 3">Nucleus</location>
    </subcellularLocation>
</comment>
<evidence type="ECO:0000256" key="2">
    <source>
        <dbReference type="PROSITE-ProRule" id="PRU00108"/>
    </source>
</evidence>
<feature type="compositionally biased region" description="Basic and acidic residues" evidence="4">
    <location>
        <begin position="1"/>
        <end position="15"/>
    </location>
</feature>
<feature type="domain" description="Homeobox" evidence="5">
    <location>
        <begin position="21"/>
        <end position="81"/>
    </location>
</feature>
<evidence type="ECO:0000256" key="1">
    <source>
        <dbReference type="ARBA" id="ARBA00004123"/>
    </source>
</evidence>
<dbReference type="Gene3D" id="1.10.10.60">
    <property type="entry name" value="Homeodomain-like"/>
    <property type="match status" value="1"/>
</dbReference>
<dbReference type="SMART" id="SM00389">
    <property type="entry name" value="HOX"/>
    <property type="match status" value="1"/>
</dbReference>
<dbReference type="Proteomes" id="UP001159405">
    <property type="component" value="Unassembled WGS sequence"/>
</dbReference>
<proteinExistence type="predicted"/>
<dbReference type="PANTHER" id="PTHR24340">
    <property type="entry name" value="HOMEOBOX PROTEIN NKX"/>
    <property type="match status" value="1"/>
</dbReference>
<dbReference type="SUPFAM" id="SSF46689">
    <property type="entry name" value="Homeodomain-like"/>
    <property type="match status" value="1"/>
</dbReference>
<keyword evidence="7" id="KW-1185">Reference proteome</keyword>
<dbReference type="InterPro" id="IPR050394">
    <property type="entry name" value="Homeobox_NK-like"/>
</dbReference>
<keyword evidence="2 3" id="KW-0539">Nucleus</keyword>
<comment type="caution">
    <text evidence="6">The sequence shown here is derived from an EMBL/GenBank/DDBJ whole genome shotgun (WGS) entry which is preliminary data.</text>
</comment>
<evidence type="ECO:0000313" key="7">
    <source>
        <dbReference type="Proteomes" id="UP001159405"/>
    </source>
</evidence>